<keyword evidence="4" id="KW-0539">Nucleus</keyword>
<comment type="similarity">
    <text evidence="2">Belongs to the UTP14 family.</text>
</comment>
<evidence type="ECO:0000256" key="4">
    <source>
        <dbReference type="ARBA" id="ARBA00023242"/>
    </source>
</evidence>
<keyword evidence="3" id="KW-0597">Phosphoprotein</keyword>
<gene>
    <name evidence="7" type="primary">LOC106472107</name>
</gene>
<proteinExistence type="inferred from homology"/>
<reference evidence="7" key="1">
    <citation type="submission" date="2025-08" db="UniProtKB">
        <authorList>
            <consortium name="RefSeq"/>
        </authorList>
    </citation>
    <scope>IDENTIFICATION</scope>
    <source>
        <tissue evidence="7">Muscle</tissue>
    </source>
</reference>
<evidence type="ECO:0000256" key="1">
    <source>
        <dbReference type="ARBA" id="ARBA00004604"/>
    </source>
</evidence>
<name>A0ABM1BT68_LIMPO</name>
<protein>
    <submittedName>
        <fullName evidence="7">U3 small nucleolar RNA-associated protein 14 homolog A-like</fullName>
    </submittedName>
</protein>
<comment type="subcellular location">
    <subcellularLocation>
        <location evidence="1">Nucleus</location>
        <location evidence="1">Nucleolus</location>
    </subcellularLocation>
</comment>
<dbReference type="PANTHER" id="PTHR14150:SF12">
    <property type="entry name" value="U3 SMALL NUCLEOLAR RNA-ASSOCIATED PROTEIN 14 HOMOLOG A"/>
    <property type="match status" value="1"/>
</dbReference>
<evidence type="ECO:0000256" key="5">
    <source>
        <dbReference type="SAM" id="MobiDB-lite"/>
    </source>
</evidence>
<dbReference type="GeneID" id="106472107"/>
<feature type="non-terminal residue" evidence="7">
    <location>
        <position position="165"/>
    </location>
</feature>
<dbReference type="Pfam" id="PF04615">
    <property type="entry name" value="Utp14"/>
    <property type="match status" value="1"/>
</dbReference>
<evidence type="ECO:0000313" key="7">
    <source>
        <dbReference type="RefSeq" id="XP_013788188.2"/>
    </source>
</evidence>
<evidence type="ECO:0000313" key="6">
    <source>
        <dbReference type="Proteomes" id="UP000694941"/>
    </source>
</evidence>
<evidence type="ECO:0000256" key="2">
    <source>
        <dbReference type="ARBA" id="ARBA00007774"/>
    </source>
</evidence>
<sequence length="165" mass="18867">MKEGGESISMLSNTVSKEEEEDYEDISASEDEENDERKHTKLLEAIGSLDGKKRRWIAQRTEPSATVSEYNLSETDKDTVKLHELLTSLKQTSSHTAIKKQLRSAARKSKTLDSPLPTPQAERIKRSLAYEKVRKDISKWDPIVEKNRLVSKILNSEKFQIVQHT</sequence>
<feature type="compositionally biased region" description="Acidic residues" evidence="5">
    <location>
        <begin position="18"/>
        <end position="34"/>
    </location>
</feature>
<evidence type="ECO:0000256" key="3">
    <source>
        <dbReference type="ARBA" id="ARBA00022553"/>
    </source>
</evidence>
<dbReference type="Proteomes" id="UP000694941">
    <property type="component" value="Unplaced"/>
</dbReference>
<feature type="region of interest" description="Disordered" evidence="5">
    <location>
        <begin position="1"/>
        <end position="40"/>
    </location>
</feature>
<dbReference type="PANTHER" id="PTHR14150">
    <property type="entry name" value="U3 SMALL NUCLEOLAR RNA-ASSOCIATED PROTEIN 14"/>
    <property type="match status" value="1"/>
</dbReference>
<organism evidence="6 7">
    <name type="scientific">Limulus polyphemus</name>
    <name type="common">Atlantic horseshoe crab</name>
    <dbReference type="NCBI Taxonomy" id="6850"/>
    <lineage>
        <taxon>Eukaryota</taxon>
        <taxon>Metazoa</taxon>
        <taxon>Ecdysozoa</taxon>
        <taxon>Arthropoda</taxon>
        <taxon>Chelicerata</taxon>
        <taxon>Merostomata</taxon>
        <taxon>Xiphosura</taxon>
        <taxon>Limulidae</taxon>
        <taxon>Limulus</taxon>
    </lineage>
</organism>
<keyword evidence="6" id="KW-1185">Reference proteome</keyword>
<dbReference type="InterPro" id="IPR006709">
    <property type="entry name" value="SSU_processome_Utp14"/>
</dbReference>
<accession>A0ABM1BT68</accession>
<dbReference type="RefSeq" id="XP_013788188.2">
    <property type="nucleotide sequence ID" value="XM_013932734.2"/>
</dbReference>